<feature type="domain" description="RRM" evidence="3">
    <location>
        <begin position="142"/>
        <end position="216"/>
    </location>
</feature>
<evidence type="ECO:0000259" key="3">
    <source>
        <dbReference type="PROSITE" id="PS50102"/>
    </source>
</evidence>
<reference evidence="4" key="1">
    <citation type="submission" date="2023-10" db="EMBL/GenBank/DDBJ databases">
        <title>Genome assembly of Pristionchus species.</title>
        <authorList>
            <person name="Yoshida K."/>
            <person name="Sommer R.J."/>
        </authorList>
    </citation>
    <scope>NUCLEOTIDE SEQUENCE</scope>
    <source>
        <strain evidence="4">RS0144</strain>
    </source>
</reference>
<keyword evidence="5" id="KW-1185">Reference proteome</keyword>
<accession>A0AAV5U4Y6</accession>
<gene>
    <name evidence="4" type="ORF">PENTCL1PPCAC_24120</name>
</gene>
<dbReference type="Proteomes" id="UP001432027">
    <property type="component" value="Unassembled WGS sequence"/>
</dbReference>
<evidence type="ECO:0000313" key="4">
    <source>
        <dbReference type="EMBL" id="GMT01946.1"/>
    </source>
</evidence>
<dbReference type="AlphaFoldDB" id="A0AAV5U4Y6"/>
<sequence>MNAVLREVVDSNFGSASLDSLRQLCDAIGRSEAKMIFECQNLSLLFFARSFAVVMEEAVRQLQQLQAQRQLSVAASTPSSSPSSSSSRDDSSSTCSPSPAARTNGAASTVREGASAAVAASTVSLLKRTGKTIDFSPDATESPVIVHSIAAAVKKDAVRAFLSQAGQLEFIVYSDDPSKGYALAKFESNRKADEAVARLDVMPLGGQHVHVSRKTYWTKLQPQQSMQQLQQ</sequence>
<dbReference type="SMART" id="SM00360">
    <property type="entry name" value="RRM"/>
    <property type="match status" value="1"/>
</dbReference>
<protein>
    <recommendedName>
        <fullName evidence="3">RRM domain-containing protein</fullName>
    </recommendedName>
</protein>
<comment type="caution">
    <text evidence="4">The sequence shown here is derived from an EMBL/GenBank/DDBJ whole genome shotgun (WGS) entry which is preliminary data.</text>
</comment>
<dbReference type="InterPro" id="IPR000504">
    <property type="entry name" value="RRM_dom"/>
</dbReference>
<dbReference type="SUPFAM" id="SSF54928">
    <property type="entry name" value="RNA-binding domain, RBD"/>
    <property type="match status" value="1"/>
</dbReference>
<evidence type="ECO:0000313" key="5">
    <source>
        <dbReference type="Proteomes" id="UP001432027"/>
    </source>
</evidence>
<dbReference type="Pfam" id="PF00076">
    <property type="entry name" value="RRM_1"/>
    <property type="match status" value="1"/>
</dbReference>
<organism evidence="4 5">
    <name type="scientific">Pristionchus entomophagus</name>
    <dbReference type="NCBI Taxonomy" id="358040"/>
    <lineage>
        <taxon>Eukaryota</taxon>
        <taxon>Metazoa</taxon>
        <taxon>Ecdysozoa</taxon>
        <taxon>Nematoda</taxon>
        <taxon>Chromadorea</taxon>
        <taxon>Rhabditida</taxon>
        <taxon>Rhabditina</taxon>
        <taxon>Diplogasteromorpha</taxon>
        <taxon>Diplogasteroidea</taxon>
        <taxon>Neodiplogasteridae</taxon>
        <taxon>Pristionchus</taxon>
    </lineage>
</organism>
<dbReference type="PROSITE" id="PS50102">
    <property type="entry name" value="RRM"/>
    <property type="match status" value="1"/>
</dbReference>
<dbReference type="CDD" id="cd00590">
    <property type="entry name" value="RRM_SF"/>
    <property type="match status" value="1"/>
</dbReference>
<dbReference type="InterPro" id="IPR012677">
    <property type="entry name" value="Nucleotide-bd_a/b_plait_sf"/>
</dbReference>
<dbReference type="InterPro" id="IPR035979">
    <property type="entry name" value="RBD_domain_sf"/>
</dbReference>
<feature type="region of interest" description="Disordered" evidence="2">
    <location>
        <begin position="73"/>
        <end position="108"/>
    </location>
</feature>
<evidence type="ECO:0000256" key="2">
    <source>
        <dbReference type="SAM" id="MobiDB-lite"/>
    </source>
</evidence>
<dbReference type="Gene3D" id="3.30.70.330">
    <property type="match status" value="1"/>
</dbReference>
<feature type="compositionally biased region" description="Low complexity" evidence="2">
    <location>
        <begin position="73"/>
        <end position="102"/>
    </location>
</feature>
<evidence type="ECO:0000256" key="1">
    <source>
        <dbReference type="PROSITE-ProRule" id="PRU00176"/>
    </source>
</evidence>
<dbReference type="GO" id="GO:0003723">
    <property type="term" value="F:RNA binding"/>
    <property type="evidence" value="ECO:0007669"/>
    <property type="project" value="UniProtKB-UniRule"/>
</dbReference>
<dbReference type="EMBL" id="BTSX01000005">
    <property type="protein sequence ID" value="GMT01946.1"/>
    <property type="molecule type" value="Genomic_DNA"/>
</dbReference>
<proteinExistence type="predicted"/>
<name>A0AAV5U4Y6_9BILA</name>
<keyword evidence="1" id="KW-0694">RNA-binding</keyword>
<feature type="non-terminal residue" evidence="4">
    <location>
        <position position="231"/>
    </location>
</feature>